<dbReference type="Proteomes" id="UP000002964">
    <property type="component" value="Unassembled WGS sequence"/>
</dbReference>
<protein>
    <submittedName>
        <fullName evidence="1">Uncharacterized small protein</fullName>
    </submittedName>
</protein>
<keyword evidence="2" id="KW-1185">Reference proteome</keyword>
<dbReference type="InterPro" id="IPR005368">
    <property type="entry name" value="UPF0175"/>
</dbReference>
<sequence>MLLSIPDEAIANQDLSASDLLVELAVALYQTGRLTIGHACKMTNLSEIEFQRQLAVRGIDIRYQPEALDDDLLTLRIGL</sequence>
<dbReference type="OrthoDB" id="5772658at2"/>
<organism evidence="1 2">
    <name type="scientific">Thiorhodovibrio frisius</name>
    <dbReference type="NCBI Taxonomy" id="631362"/>
    <lineage>
        <taxon>Bacteria</taxon>
        <taxon>Pseudomonadati</taxon>
        <taxon>Pseudomonadota</taxon>
        <taxon>Gammaproteobacteria</taxon>
        <taxon>Chromatiales</taxon>
        <taxon>Chromatiaceae</taxon>
        <taxon>Thiorhodovibrio</taxon>
    </lineage>
</organism>
<dbReference type="AlphaFoldDB" id="H8Z7R5"/>
<evidence type="ECO:0000313" key="1">
    <source>
        <dbReference type="EMBL" id="EIC19918.1"/>
    </source>
</evidence>
<gene>
    <name evidence="1" type="ORF">Thi970DRAFT_03524</name>
</gene>
<evidence type="ECO:0000313" key="2">
    <source>
        <dbReference type="Proteomes" id="UP000002964"/>
    </source>
</evidence>
<dbReference type="EMBL" id="JH603170">
    <property type="protein sequence ID" value="EIC19918.1"/>
    <property type="molecule type" value="Genomic_DNA"/>
</dbReference>
<dbReference type="RefSeq" id="WP_009150321.1">
    <property type="nucleotide sequence ID" value="NZ_CP121471.1"/>
</dbReference>
<reference evidence="1 2" key="2">
    <citation type="submission" date="2011-11" db="EMBL/GenBank/DDBJ databases">
        <authorList>
            <consortium name="US DOE Joint Genome Institute"/>
            <person name="Lucas S."/>
            <person name="Han J."/>
            <person name="Lapidus A."/>
            <person name="Cheng J.-F."/>
            <person name="Goodwin L."/>
            <person name="Pitluck S."/>
            <person name="Peters L."/>
            <person name="Ovchinnikova G."/>
            <person name="Zhang X."/>
            <person name="Detter J.C."/>
            <person name="Han C."/>
            <person name="Tapia R."/>
            <person name="Land M."/>
            <person name="Hauser L."/>
            <person name="Kyrpides N."/>
            <person name="Ivanova N."/>
            <person name="Pagani I."/>
            <person name="Vogl K."/>
            <person name="Liu Z."/>
            <person name="Overmann J."/>
            <person name="Frigaard N.-U."/>
            <person name="Bryant D."/>
            <person name="Woyke T."/>
        </authorList>
    </citation>
    <scope>NUCLEOTIDE SEQUENCE [LARGE SCALE GENOMIC DNA]</scope>
    <source>
        <strain evidence="1 2">970</strain>
    </source>
</reference>
<accession>H8Z7R5</accession>
<reference evidence="2" key="1">
    <citation type="submission" date="2011-06" db="EMBL/GenBank/DDBJ databases">
        <authorList>
            <consortium name="US DOE Joint Genome Institute (JGI-PGF)"/>
            <person name="Lucas S."/>
            <person name="Han J."/>
            <person name="Lapidus A."/>
            <person name="Cheng J.-F."/>
            <person name="Goodwin L."/>
            <person name="Pitluck S."/>
            <person name="Peters L."/>
            <person name="Land M.L."/>
            <person name="Hauser L."/>
            <person name="Vogl K."/>
            <person name="Liu Z."/>
            <person name="Overmann J."/>
            <person name="Frigaard N.-U."/>
            <person name="Bryant D.A."/>
            <person name="Woyke T.J."/>
        </authorList>
    </citation>
    <scope>NUCLEOTIDE SEQUENCE [LARGE SCALE GENOMIC DNA]</scope>
    <source>
        <strain evidence="2">970</strain>
    </source>
</reference>
<proteinExistence type="predicted"/>
<name>H8Z7R5_9GAMM</name>
<dbReference type="HOGENOM" id="CLU_154570_2_0_6"/>
<dbReference type="STRING" id="631362.Thi970DRAFT_03524"/>
<dbReference type="Pfam" id="PF03683">
    <property type="entry name" value="UPF0175"/>
    <property type="match status" value="1"/>
</dbReference>
<dbReference type="eggNOG" id="COG2886">
    <property type="taxonomic scope" value="Bacteria"/>
</dbReference>